<evidence type="ECO:0000256" key="10">
    <source>
        <dbReference type="ARBA" id="ARBA00023170"/>
    </source>
</evidence>
<dbReference type="PANTHER" id="PTHR32552:SF82">
    <property type="entry name" value="FCUA PROTEIN"/>
    <property type="match status" value="1"/>
</dbReference>
<dbReference type="GO" id="GO:0015891">
    <property type="term" value="P:siderophore transport"/>
    <property type="evidence" value="ECO:0007669"/>
    <property type="project" value="InterPro"/>
</dbReference>
<dbReference type="SUPFAM" id="SSF56935">
    <property type="entry name" value="Porins"/>
    <property type="match status" value="1"/>
</dbReference>
<reference evidence="15" key="1">
    <citation type="journal article" date="2022" name="J Glob Antimicrob Resist">
        <title>Comparative analysis of IMP-4- and OXA-58-containing plasmids of three carbapenemase-producing Acinetobacter ursingii strains in the Netherlands.</title>
        <authorList>
            <person name="Hendrickx A.P.A."/>
            <person name="Schade R.P."/>
            <person name="Landman F."/>
            <person name="Bosch T."/>
            <person name="Schouls L.M."/>
            <person name="van Dijk K."/>
        </authorList>
    </citation>
    <scope>NUCLEOTIDE SEQUENCE</scope>
    <source>
        <strain evidence="15">RIVM_C010559</strain>
    </source>
</reference>
<dbReference type="AlphaFoldDB" id="A0AA46NTR7"/>
<evidence type="ECO:0000256" key="13">
    <source>
        <dbReference type="RuleBase" id="RU003357"/>
    </source>
</evidence>
<dbReference type="InterPro" id="IPR010105">
    <property type="entry name" value="TonB_sidphr_rcpt"/>
</dbReference>
<evidence type="ECO:0000256" key="6">
    <source>
        <dbReference type="ARBA" id="ARBA00022692"/>
    </source>
</evidence>
<evidence type="ECO:0000256" key="2">
    <source>
        <dbReference type="ARBA" id="ARBA00009810"/>
    </source>
</evidence>
<keyword evidence="7" id="KW-0408">Iron</keyword>
<dbReference type="Pfam" id="PF07660">
    <property type="entry name" value="STN"/>
    <property type="match status" value="1"/>
</dbReference>
<evidence type="ECO:0000256" key="1">
    <source>
        <dbReference type="ARBA" id="ARBA00004571"/>
    </source>
</evidence>
<comment type="similarity">
    <text evidence="2 12 13">Belongs to the TonB-dependent receptor family.</text>
</comment>
<evidence type="ECO:0000256" key="9">
    <source>
        <dbReference type="ARBA" id="ARBA00023136"/>
    </source>
</evidence>
<dbReference type="SMART" id="SM00965">
    <property type="entry name" value="STN"/>
    <property type="match status" value="1"/>
</dbReference>
<name>A0AA46NTR7_9GAMM</name>
<keyword evidence="8 13" id="KW-0798">TonB box</keyword>
<evidence type="ECO:0000313" key="15">
    <source>
        <dbReference type="EMBL" id="UYF71421.1"/>
    </source>
</evidence>
<dbReference type="CDD" id="cd01347">
    <property type="entry name" value="ligand_gated_channel"/>
    <property type="match status" value="1"/>
</dbReference>
<evidence type="ECO:0000259" key="14">
    <source>
        <dbReference type="SMART" id="SM00965"/>
    </source>
</evidence>
<dbReference type="Gene3D" id="2.40.170.20">
    <property type="entry name" value="TonB-dependent receptor, beta-barrel domain"/>
    <property type="match status" value="1"/>
</dbReference>
<keyword evidence="6 12" id="KW-0812">Transmembrane</keyword>
<dbReference type="Gene3D" id="2.170.130.10">
    <property type="entry name" value="TonB-dependent receptor, plug domain"/>
    <property type="match status" value="1"/>
</dbReference>
<accession>A0AA46NTR7</accession>
<dbReference type="Pfam" id="PF00593">
    <property type="entry name" value="TonB_dep_Rec_b-barrel"/>
    <property type="match status" value="1"/>
</dbReference>
<keyword evidence="3 12" id="KW-0813">Transport</keyword>
<evidence type="ECO:0000256" key="3">
    <source>
        <dbReference type="ARBA" id="ARBA00022448"/>
    </source>
</evidence>
<keyword evidence="9 12" id="KW-0472">Membrane</keyword>
<organism evidence="15 16">
    <name type="scientific">Acinetobacter ursingii</name>
    <dbReference type="NCBI Taxonomy" id="108980"/>
    <lineage>
        <taxon>Bacteria</taxon>
        <taxon>Pseudomonadati</taxon>
        <taxon>Pseudomonadota</taxon>
        <taxon>Gammaproteobacteria</taxon>
        <taxon>Moraxellales</taxon>
        <taxon>Moraxellaceae</taxon>
        <taxon>Acinetobacter</taxon>
    </lineage>
</organism>
<dbReference type="NCBIfam" id="TIGR01783">
    <property type="entry name" value="TonB-siderophor"/>
    <property type="match status" value="1"/>
</dbReference>
<feature type="domain" description="Secretin/TonB short N-terminal" evidence="14">
    <location>
        <begin position="70"/>
        <end position="121"/>
    </location>
</feature>
<protein>
    <submittedName>
        <fullName evidence="15">TonB-dependent receptor</fullName>
    </submittedName>
</protein>
<keyword evidence="4 12" id="KW-1134">Transmembrane beta strand</keyword>
<dbReference type="InterPro" id="IPR039426">
    <property type="entry name" value="TonB-dep_rcpt-like"/>
</dbReference>
<dbReference type="PROSITE" id="PS52016">
    <property type="entry name" value="TONB_DEPENDENT_REC_3"/>
    <property type="match status" value="1"/>
</dbReference>
<dbReference type="InterPro" id="IPR011662">
    <property type="entry name" value="Secretin/TonB_short_N"/>
</dbReference>
<dbReference type="Proteomes" id="UP001164064">
    <property type="component" value="Chromosome"/>
</dbReference>
<evidence type="ECO:0000256" key="11">
    <source>
        <dbReference type="ARBA" id="ARBA00023237"/>
    </source>
</evidence>
<dbReference type="InterPro" id="IPR036942">
    <property type="entry name" value="Beta-barrel_TonB_sf"/>
</dbReference>
<evidence type="ECO:0000256" key="4">
    <source>
        <dbReference type="ARBA" id="ARBA00022452"/>
    </source>
</evidence>
<evidence type="ECO:0000256" key="7">
    <source>
        <dbReference type="ARBA" id="ARBA00023004"/>
    </source>
</evidence>
<evidence type="ECO:0000256" key="12">
    <source>
        <dbReference type="PROSITE-ProRule" id="PRU01360"/>
    </source>
</evidence>
<dbReference type="RefSeq" id="WP_263512473.1">
    <property type="nucleotide sequence ID" value="NZ_CP089051.1"/>
</dbReference>
<dbReference type="GO" id="GO:0015344">
    <property type="term" value="F:siderophore uptake transmembrane transporter activity"/>
    <property type="evidence" value="ECO:0007669"/>
    <property type="project" value="TreeGrafter"/>
</dbReference>
<keyword evidence="10 15" id="KW-0675">Receptor</keyword>
<sequence>MPAASTTLFRFKSPLTIAIHSIMLGTLFSSFSTISLAAETTPVLSKTQSVQIRAGNLDQALALFAGQTNSELSYDPILVAGKETQGLNGQYTFEQGITQLLKETGLTLVKRQDGTWGIINSKTQPREVGQLQSIHSKANNQSQTSNSSQLPLIVTSANSTNLIRQNYAGALGSKSVLDTPFSVTVVESDDIKQRGAKTLGQIFINDPAVYSQSAAMATDWWGTAVRGLGVSNYYIDGFPMSLNWGGDFPVEAAESVAVLKGLTGFMYGFGSPGGAISYQLKRPQMIPKTTLELGYRNPSMFSALVDTSHYINEVDLGYRFVLGGDKGETYNTAKQNRLITSLALDKKITNDLKWTANVIYENNKTEHEPPIFSFGSLTDGFPKATYDYDHLTIDNSFYKTNTFNAFTGFDWKINDDWALKYQLGYTRKEHHSNLVFDYLTNTAGDYKGNLYQFAGLQRSNLNQLMLNGKLNTGFIEHDLVTGIGYTTSTYQSGVDGYWGNDFNGNIYQDQSYIITRKPNYSFKPKNSETTQTYGYLSDTIKFNEKLQTILGLRYTYYDQEDLDYNPAKDSGYSTKATTPTIAFLYKPVPNAKIYTSYVESLEAGSVVAATYANAGDVLDATVSKQYEIGAKFDAQPVGITAAIFKMERAATMESIRNDLKYLTQDGLTNYQGAEFNLTYKPIDRLKVGLGGMYLDAEIKNVALANQSVEGNSPAGVAKWSGVANAEYMLTNIEGLSLHGNIRYNGSAYTNQNNTVKIPAYTLVGAGFSYKFKLNGYDTTINGNINNLFNKKYWASSGTWASIGEAINGVLTMQVTW</sequence>
<keyword evidence="5" id="KW-0406">Ion transport</keyword>
<gene>
    <name evidence="15" type="ORF">LSO60_14440</name>
</gene>
<evidence type="ECO:0000256" key="5">
    <source>
        <dbReference type="ARBA" id="ARBA00022496"/>
    </source>
</evidence>
<dbReference type="Pfam" id="PF07715">
    <property type="entry name" value="Plug"/>
    <property type="match status" value="1"/>
</dbReference>
<dbReference type="EMBL" id="CP089051">
    <property type="protein sequence ID" value="UYF71421.1"/>
    <property type="molecule type" value="Genomic_DNA"/>
</dbReference>
<proteinExistence type="inferred from homology"/>
<keyword evidence="11 12" id="KW-0998">Cell outer membrane</keyword>
<dbReference type="Gene3D" id="3.55.50.30">
    <property type="match status" value="1"/>
</dbReference>
<dbReference type="GO" id="GO:0009279">
    <property type="term" value="C:cell outer membrane"/>
    <property type="evidence" value="ECO:0007669"/>
    <property type="project" value="UniProtKB-SubCell"/>
</dbReference>
<evidence type="ECO:0000313" key="16">
    <source>
        <dbReference type="Proteomes" id="UP001164064"/>
    </source>
</evidence>
<dbReference type="InterPro" id="IPR000531">
    <property type="entry name" value="Beta-barrel_TonB"/>
</dbReference>
<comment type="subcellular location">
    <subcellularLocation>
        <location evidence="1 12">Cell outer membrane</location>
        <topology evidence="1 12">Multi-pass membrane protein</topology>
    </subcellularLocation>
</comment>
<evidence type="ECO:0000256" key="8">
    <source>
        <dbReference type="ARBA" id="ARBA00023077"/>
    </source>
</evidence>
<dbReference type="PANTHER" id="PTHR32552">
    <property type="entry name" value="FERRICHROME IRON RECEPTOR-RELATED"/>
    <property type="match status" value="1"/>
</dbReference>
<dbReference type="GO" id="GO:0038023">
    <property type="term" value="F:signaling receptor activity"/>
    <property type="evidence" value="ECO:0007669"/>
    <property type="project" value="InterPro"/>
</dbReference>
<dbReference type="InterPro" id="IPR037066">
    <property type="entry name" value="Plug_dom_sf"/>
</dbReference>
<dbReference type="InterPro" id="IPR012910">
    <property type="entry name" value="Plug_dom"/>
</dbReference>
<keyword evidence="5" id="KW-0410">Iron transport</keyword>